<comment type="caution">
    <text evidence="2">The sequence shown here is derived from an EMBL/GenBank/DDBJ whole genome shotgun (WGS) entry which is preliminary data.</text>
</comment>
<feature type="region of interest" description="Disordered" evidence="1">
    <location>
        <begin position="118"/>
        <end position="143"/>
    </location>
</feature>
<dbReference type="Proteomes" id="UP001224622">
    <property type="component" value="Unassembled WGS sequence"/>
</dbReference>
<feature type="compositionally biased region" description="Polar residues" evidence="1">
    <location>
        <begin position="129"/>
        <end position="138"/>
    </location>
</feature>
<evidence type="ECO:0000313" key="3">
    <source>
        <dbReference type="Proteomes" id="UP001224622"/>
    </source>
</evidence>
<organism evidence="2 3">
    <name type="scientific">Serratia fonticola</name>
    <dbReference type="NCBI Taxonomy" id="47917"/>
    <lineage>
        <taxon>Bacteria</taxon>
        <taxon>Pseudomonadati</taxon>
        <taxon>Pseudomonadota</taxon>
        <taxon>Gammaproteobacteria</taxon>
        <taxon>Enterobacterales</taxon>
        <taxon>Yersiniaceae</taxon>
        <taxon>Serratia</taxon>
    </lineage>
</organism>
<evidence type="ECO:0000313" key="2">
    <source>
        <dbReference type="EMBL" id="MDQ9128759.1"/>
    </source>
</evidence>
<accession>A0AAJ1YEU4</accession>
<gene>
    <name evidence="2" type="ORF">RDT67_20275</name>
</gene>
<dbReference type="RefSeq" id="WP_309048188.1">
    <property type="nucleotide sequence ID" value="NZ_JAVIGA010000026.1"/>
</dbReference>
<name>A0AAJ1YEU4_SERFO</name>
<reference evidence="2" key="1">
    <citation type="submission" date="2023-08" db="EMBL/GenBank/DDBJ databases">
        <title>The Comparative Genomic Analysis of Yersiniaceae from Polar Regions.</title>
        <authorList>
            <person name="Goncharov A."/>
            <person name="Aslanov B."/>
            <person name="Kolodzhieva V."/>
            <person name="Azarov D."/>
            <person name="Mochov A."/>
            <person name="Lebedeva E."/>
        </authorList>
    </citation>
    <scope>NUCLEOTIDE SEQUENCE</scope>
    <source>
        <strain evidence="2">Vf</strain>
    </source>
</reference>
<evidence type="ECO:0000256" key="1">
    <source>
        <dbReference type="SAM" id="MobiDB-lite"/>
    </source>
</evidence>
<dbReference type="EMBL" id="JAVIGA010000026">
    <property type="protein sequence ID" value="MDQ9128759.1"/>
    <property type="molecule type" value="Genomic_DNA"/>
</dbReference>
<sequence>MELLRLLDRPIAFQRSFVRIGAGVTGALLLSQLVYWTNRADNEEGWVYKTQEEWEEETGLSRYEQEGARKKLRSLGLLQERKQGLPAKLFYRIDIPVLYQLLGVTSLDVEFPHTSMGKTTKPVGGKPANNHTETTTDIPPNPQGGETAKVNFQEVAEAFNEILGNRLPTVQQLNDKRKRQIKKLVAELHEPTVEAVRAYFEAFAQSANSFYFGDNKRGWRASFDYLLRSDTLTKTREGAL</sequence>
<proteinExistence type="predicted"/>
<protein>
    <submittedName>
        <fullName evidence="2">Replication protein</fullName>
    </submittedName>
</protein>
<dbReference type="AlphaFoldDB" id="A0AAJ1YEU4"/>